<evidence type="ECO:0000256" key="2">
    <source>
        <dbReference type="SAM" id="SignalP"/>
    </source>
</evidence>
<feature type="chain" id="PRO_5012316019" description="Transmembrane protein" evidence="2">
    <location>
        <begin position="31"/>
        <end position="179"/>
    </location>
</feature>
<comment type="caution">
    <text evidence="3">The sequence shown here is derived from an EMBL/GenBank/DDBJ whole genome shotgun (WGS) entry which is preliminary data.</text>
</comment>
<dbReference type="EMBL" id="MIGC01000098">
    <property type="protein sequence ID" value="PHJ25933.1"/>
    <property type="molecule type" value="Genomic_DNA"/>
</dbReference>
<sequence length="179" mass="18680">MSQSFARKALWLFAAVAITLLLPREGSVTAVRLRPVDPPTFLQTGTDSGEVPSQEEAASPHVEEGASPSKPGPRDTMRSVGAGIVASPGFRGPLRGPSEGSTDGGKSAGLLPQLQGPQKISFPKVGLSFGRGKSKSQENQQAEDGDGATPRRTKRLAARFGLGKRQSGESPPENPPKKG</sequence>
<dbReference type="AlphaFoldDB" id="A0A2C6LHW7"/>
<organism evidence="3 4">
    <name type="scientific">Cystoisospora suis</name>
    <dbReference type="NCBI Taxonomy" id="483139"/>
    <lineage>
        <taxon>Eukaryota</taxon>
        <taxon>Sar</taxon>
        <taxon>Alveolata</taxon>
        <taxon>Apicomplexa</taxon>
        <taxon>Conoidasida</taxon>
        <taxon>Coccidia</taxon>
        <taxon>Eucoccidiorida</taxon>
        <taxon>Eimeriorina</taxon>
        <taxon>Sarcocystidae</taxon>
        <taxon>Cystoisospora</taxon>
    </lineage>
</organism>
<gene>
    <name evidence="3" type="ORF">CSUI_000215</name>
</gene>
<feature type="region of interest" description="Disordered" evidence="1">
    <location>
        <begin position="37"/>
        <end position="179"/>
    </location>
</feature>
<protein>
    <recommendedName>
        <fullName evidence="5">Transmembrane protein</fullName>
    </recommendedName>
</protein>
<dbReference type="Proteomes" id="UP000221165">
    <property type="component" value="Unassembled WGS sequence"/>
</dbReference>
<keyword evidence="2" id="KW-0732">Signal</keyword>
<keyword evidence="4" id="KW-1185">Reference proteome</keyword>
<accession>A0A2C6LHW7</accession>
<dbReference type="GeneID" id="94423660"/>
<reference evidence="3 4" key="1">
    <citation type="journal article" date="2017" name="Int. J. Parasitol.">
        <title>The genome of the protozoan parasite Cystoisospora suis and a reverse vaccinology approach to identify vaccine candidates.</title>
        <authorList>
            <person name="Palmieri N."/>
            <person name="Shrestha A."/>
            <person name="Ruttkowski B."/>
            <person name="Beck T."/>
            <person name="Vogl C."/>
            <person name="Tomley F."/>
            <person name="Blake D.P."/>
            <person name="Joachim A."/>
        </authorList>
    </citation>
    <scope>NUCLEOTIDE SEQUENCE [LARGE SCALE GENOMIC DNA]</scope>
    <source>
        <strain evidence="3 4">Wien I</strain>
    </source>
</reference>
<evidence type="ECO:0000313" key="4">
    <source>
        <dbReference type="Proteomes" id="UP000221165"/>
    </source>
</evidence>
<name>A0A2C6LHW7_9APIC</name>
<evidence type="ECO:0000256" key="1">
    <source>
        <dbReference type="SAM" id="MobiDB-lite"/>
    </source>
</evidence>
<feature type="non-terminal residue" evidence="3">
    <location>
        <position position="179"/>
    </location>
</feature>
<proteinExistence type="predicted"/>
<feature type="signal peptide" evidence="2">
    <location>
        <begin position="1"/>
        <end position="30"/>
    </location>
</feature>
<evidence type="ECO:0000313" key="3">
    <source>
        <dbReference type="EMBL" id="PHJ25933.1"/>
    </source>
</evidence>
<dbReference type="VEuPathDB" id="ToxoDB:CSUI_000215"/>
<evidence type="ECO:0008006" key="5">
    <source>
        <dbReference type="Google" id="ProtNLM"/>
    </source>
</evidence>
<dbReference type="RefSeq" id="XP_067927579.1">
    <property type="nucleotide sequence ID" value="XM_068060449.1"/>
</dbReference>